<dbReference type="GO" id="GO:0017004">
    <property type="term" value="P:cytochrome complex assembly"/>
    <property type="evidence" value="ECO:0007669"/>
    <property type="project" value="InterPro"/>
</dbReference>
<sequence length="645" mass="69496">MFRWKKRRFYLAFAFFSFLILCQSGFGARFVESIAFVQPALAEPLAQDTAEKKNAPVKARLVCQKTALVPGSKVKVALELTQEPGWHTYYKEAGDAGMPTSIKWELPEGFSAGTIQWPAPTKFEESGLTTYGYLNKVVLLSEISVPAALPVGGKAQIIANVKWLSCKDVCLPGKARLSLELPVSNQANDNEPGLFDAGSGAGGDHAKSGSVLDLKFTTVADTAGSSLPFILFSAFLGGMILNVMPCVLPVIAIKVMSFLEQAGEAPGRVKALGLVFSAGILASFLSLALLVLAVKAAGQSVGWGFLFQYPLFVMAMAAVVLLFSLSLFGLFYFNFNLGQDGLNKLSSSEGFVGTFFKGVLATVLSTPCTAPFLGTALGFAFSQSDLTVVGIFLVAGLGMAFPYLLLTINPAWLKFLPKPGAWMDKFKQSLGFILLGTVVWLDFVLASQVGDLALMWINYWLLGLAFCAWIVSANLDLTSEPAKKIKVWSSAVLVFLSVSAVTIFMQPQVMAALAGQGKASVTEEKNSIWQPYSVDSLDKAISQGKTVFLDFTANWCLTCKVNETTVISTPEVLSKFKELKVVTMKADWTKQDAEVTQLLKKFGRSGVPLYVVFPGGRASEPIVLPEVITKKLVLQALEKAGASKQ</sequence>
<dbReference type="Pfam" id="PF11412">
    <property type="entry name" value="DsbD_N"/>
    <property type="match status" value="1"/>
</dbReference>
<feature type="transmembrane region" description="Helical" evidence="6">
    <location>
        <begin position="306"/>
        <end position="333"/>
    </location>
</feature>
<proteinExistence type="predicted"/>
<evidence type="ECO:0000256" key="1">
    <source>
        <dbReference type="ARBA" id="ARBA00004651"/>
    </source>
</evidence>
<dbReference type="Pfam" id="PF02683">
    <property type="entry name" value="DsbD_TM"/>
    <property type="match status" value="1"/>
</dbReference>
<keyword evidence="2" id="KW-1003">Cell membrane</keyword>
<dbReference type="EMBL" id="JAFLCK010000014">
    <property type="protein sequence ID" value="MBN8660863.1"/>
    <property type="molecule type" value="Genomic_DNA"/>
</dbReference>
<evidence type="ECO:0000256" key="4">
    <source>
        <dbReference type="ARBA" id="ARBA00022989"/>
    </source>
</evidence>
<evidence type="ECO:0000313" key="8">
    <source>
        <dbReference type="EMBL" id="MBN8660863.1"/>
    </source>
</evidence>
<dbReference type="InterPro" id="IPR028250">
    <property type="entry name" value="DsbDN"/>
</dbReference>
<accession>A0A8J7PG72</accession>
<feature type="transmembrane region" description="Helical" evidence="6">
    <location>
        <begin position="456"/>
        <end position="475"/>
    </location>
</feature>
<dbReference type="PROSITE" id="PS51352">
    <property type="entry name" value="THIOREDOXIN_2"/>
    <property type="match status" value="1"/>
</dbReference>
<feature type="transmembrane region" description="Helical" evidence="6">
    <location>
        <begin position="271"/>
        <end position="294"/>
    </location>
</feature>
<dbReference type="AlphaFoldDB" id="A0A8J7PG72"/>
<keyword evidence="5 6" id="KW-0472">Membrane</keyword>
<organism evidence="8 9">
    <name type="scientific">Candidatus Obscuribacter phosphatis</name>
    <dbReference type="NCBI Taxonomy" id="1906157"/>
    <lineage>
        <taxon>Bacteria</taxon>
        <taxon>Bacillati</taxon>
        <taxon>Candidatus Melainabacteria</taxon>
        <taxon>Candidatus Obscuribacterales</taxon>
        <taxon>Candidatus Obscuribacteraceae</taxon>
        <taxon>Candidatus Obscuribacter</taxon>
    </lineage>
</organism>
<feature type="transmembrane region" description="Helical" evidence="6">
    <location>
        <begin position="387"/>
        <end position="408"/>
    </location>
</feature>
<evidence type="ECO:0000256" key="5">
    <source>
        <dbReference type="ARBA" id="ARBA00023136"/>
    </source>
</evidence>
<dbReference type="SUPFAM" id="SSF52833">
    <property type="entry name" value="Thioredoxin-like"/>
    <property type="match status" value="1"/>
</dbReference>
<dbReference type="CDD" id="cd02953">
    <property type="entry name" value="DsbDgamma"/>
    <property type="match status" value="1"/>
</dbReference>
<evidence type="ECO:0000313" key="9">
    <source>
        <dbReference type="Proteomes" id="UP000664277"/>
    </source>
</evidence>
<comment type="subcellular location">
    <subcellularLocation>
        <location evidence="1">Cell membrane</location>
        <topology evidence="1">Multi-pass membrane protein</topology>
    </subcellularLocation>
</comment>
<evidence type="ECO:0000256" key="3">
    <source>
        <dbReference type="ARBA" id="ARBA00022692"/>
    </source>
</evidence>
<dbReference type="Proteomes" id="UP000664277">
    <property type="component" value="Unassembled WGS sequence"/>
</dbReference>
<dbReference type="GO" id="GO:0005886">
    <property type="term" value="C:plasma membrane"/>
    <property type="evidence" value="ECO:0007669"/>
    <property type="project" value="UniProtKB-SubCell"/>
</dbReference>
<feature type="transmembrane region" description="Helical" evidence="6">
    <location>
        <begin position="429"/>
        <end position="450"/>
    </location>
</feature>
<feature type="transmembrane region" description="Helical" evidence="6">
    <location>
        <begin position="487"/>
        <end position="505"/>
    </location>
</feature>
<name>A0A8J7PG72_9BACT</name>
<keyword evidence="4 6" id="KW-1133">Transmembrane helix</keyword>
<feature type="transmembrane region" description="Helical" evidence="6">
    <location>
        <begin position="229"/>
        <end position="251"/>
    </location>
</feature>
<dbReference type="InterPro" id="IPR003834">
    <property type="entry name" value="Cyt_c_assmbl_TM_dom"/>
</dbReference>
<comment type="caution">
    <text evidence="8">The sequence shown here is derived from an EMBL/GenBank/DDBJ whole genome shotgun (WGS) entry which is preliminary data.</text>
</comment>
<protein>
    <submittedName>
        <fullName evidence="8">Thioredoxin family protein</fullName>
    </submittedName>
</protein>
<dbReference type="Pfam" id="PF13899">
    <property type="entry name" value="Thioredoxin_7"/>
    <property type="match status" value="1"/>
</dbReference>
<dbReference type="PANTHER" id="PTHR32234">
    <property type="entry name" value="THIOL:DISULFIDE INTERCHANGE PROTEIN DSBD"/>
    <property type="match status" value="1"/>
</dbReference>
<reference evidence="8" key="1">
    <citation type="submission" date="2021-02" db="EMBL/GenBank/DDBJ databases">
        <title>Genome-Resolved Metagenomics of a Microbial Community Performing Photosynthetic Biological Nutrient Removal.</title>
        <authorList>
            <person name="Mcdaniel E.A."/>
        </authorList>
    </citation>
    <scope>NUCLEOTIDE SEQUENCE</scope>
    <source>
        <strain evidence="8">UWPOB_OBS1</strain>
    </source>
</reference>
<dbReference type="InterPro" id="IPR017937">
    <property type="entry name" value="Thioredoxin_CS"/>
</dbReference>
<feature type="domain" description="Thioredoxin" evidence="7">
    <location>
        <begin position="512"/>
        <end position="642"/>
    </location>
</feature>
<evidence type="ECO:0000256" key="6">
    <source>
        <dbReference type="SAM" id="Phobius"/>
    </source>
</evidence>
<dbReference type="InterPro" id="IPR013766">
    <property type="entry name" value="Thioredoxin_domain"/>
</dbReference>
<dbReference type="GO" id="GO:0045454">
    <property type="term" value="P:cell redox homeostasis"/>
    <property type="evidence" value="ECO:0007669"/>
    <property type="project" value="TreeGrafter"/>
</dbReference>
<dbReference type="Gene3D" id="3.40.30.10">
    <property type="entry name" value="Glutaredoxin"/>
    <property type="match status" value="1"/>
</dbReference>
<gene>
    <name evidence="8" type="ORF">J0M35_10890</name>
</gene>
<dbReference type="PANTHER" id="PTHR32234:SF3">
    <property type="entry name" value="SUPPRESSION OF COPPER SENSITIVITY PROTEIN"/>
    <property type="match status" value="1"/>
</dbReference>
<dbReference type="GO" id="GO:0015035">
    <property type="term" value="F:protein-disulfide reductase activity"/>
    <property type="evidence" value="ECO:0007669"/>
    <property type="project" value="TreeGrafter"/>
</dbReference>
<evidence type="ECO:0000259" key="7">
    <source>
        <dbReference type="PROSITE" id="PS51352"/>
    </source>
</evidence>
<dbReference type="InterPro" id="IPR035671">
    <property type="entry name" value="DsbD_gamma"/>
</dbReference>
<dbReference type="PROSITE" id="PS00194">
    <property type="entry name" value="THIOREDOXIN_1"/>
    <property type="match status" value="1"/>
</dbReference>
<dbReference type="InterPro" id="IPR036249">
    <property type="entry name" value="Thioredoxin-like_sf"/>
</dbReference>
<feature type="transmembrane region" description="Helical" evidence="6">
    <location>
        <begin position="354"/>
        <end position="381"/>
    </location>
</feature>
<evidence type="ECO:0000256" key="2">
    <source>
        <dbReference type="ARBA" id="ARBA00022475"/>
    </source>
</evidence>
<keyword evidence="3 6" id="KW-0812">Transmembrane</keyword>